<keyword evidence="5" id="KW-0676">Redox-active center</keyword>
<dbReference type="Proteomes" id="UP001477443">
    <property type="component" value="Chromosome"/>
</dbReference>
<dbReference type="SUPFAM" id="SSF52833">
    <property type="entry name" value="Thioredoxin-like"/>
    <property type="match status" value="1"/>
</dbReference>
<organism evidence="8 9">
    <name type="scientific">Mycoplasmopsis felifaucium</name>
    <dbReference type="NCBI Taxonomy" id="35768"/>
    <lineage>
        <taxon>Bacteria</taxon>
        <taxon>Bacillati</taxon>
        <taxon>Mycoplasmatota</taxon>
        <taxon>Mycoplasmoidales</taxon>
        <taxon>Metamycoplasmataceae</taxon>
        <taxon>Mycoplasmopsis</taxon>
    </lineage>
</organism>
<dbReference type="PANTHER" id="PTHR45663:SF11">
    <property type="entry name" value="GEO12009P1"/>
    <property type="match status" value="1"/>
</dbReference>
<dbReference type="InterPro" id="IPR036249">
    <property type="entry name" value="Thioredoxin-like_sf"/>
</dbReference>
<name>A0ABZ2RSS8_9BACT</name>
<evidence type="ECO:0000256" key="2">
    <source>
        <dbReference type="ARBA" id="ARBA00022448"/>
    </source>
</evidence>
<dbReference type="InterPro" id="IPR005746">
    <property type="entry name" value="Thioredoxin"/>
</dbReference>
<accession>A0ABZ2RSS8</accession>
<comment type="similarity">
    <text evidence="1 6">Belongs to the thioredoxin family.</text>
</comment>
<dbReference type="PROSITE" id="PS51352">
    <property type="entry name" value="THIOREDOXIN_2"/>
    <property type="match status" value="1"/>
</dbReference>
<reference evidence="8" key="1">
    <citation type="submission" date="2024-03" db="EMBL/GenBank/DDBJ databases">
        <title>Complete genome sequence of Mycoplasma felifaucium Z921 isolated from the trachea of a cheetah.</title>
        <authorList>
            <person name="Spergser J."/>
        </authorList>
    </citation>
    <scope>NUCLEOTIDE SEQUENCE [LARGE SCALE GENOMIC DNA]</scope>
    <source>
        <strain evidence="8">Z921</strain>
    </source>
</reference>
<keyword evidence="4" id="KW-1015">Disulfide bond</keyword>
<keyword evidence="9" id="KW-1185">Reference proteome</keyword>
<evidence type="ECO:0000313" key="9">
    <source>
        <dbReference type="Proteomes" id="UP001477443"/>
    </source>
</evidence>
<dbReference type="PROSITE" id="PS00194">
    <property type="entry name" value="THIOREDOXIN_1"/>
    <property type="match status" value="1"/>
</dbReference>
<evidence type="ECO:0000259" key="7">
    <source>
        <dbReference type="PROSITE" id="PS51352"/>
    </source>
</evidence>
<keyword evidence="2" id="KW-0813">Transport</keyword>
<dbReference type="InterPro" id="IPR013766">
    <property type="entry name" value="Thioredoxin_domain"/>
</dbReference>
<dbReference type="RefSeq" id="WP_338822764.1">
    <property type="nucleotide sequence ID" value="NZ_CP148067.1"/>
</dbReference>
<proteinExistence type="inferred from homology"/>
<evidence type="ECO:0000256" key="4">
    <source>
        <dbReference type="ARBA" id="ARBA00023157"/>
    </source>
</evidence>
<sequence length="104" mass="12397">MFREITESEYKNEIENKDQSTYILVFHALWCPPCRMFKNSLEQIAQNDNVNVYRVNVDDNKTLSREFQVMSIPTWFVYKNGQKVFNGAGYMPYEELKEVVEKNN</sequence>
<dbReference type="InterPro" id="IPR017937">
    <property type="entry name" value="Thioredoxin_CS"/>
</dbReference>
<evidence type="ECO:0000256" key="5">
    <source>
        <dbReference type="ARBA" id="ARBA00023284"/>
    </source>
</evidence>
<gene>
    <name evidence="8" type="ORF">WG617_00685</name>
</gene>
<dbReference type="CDD" id="cd02947">
    <property type="entry name" value="TRX_family"/>
    <property type="match status" value="1"/>
</dbReference>
<feature type="domain" description="Thioredoxin" evidence="7">
    <location>
        <begin position="1"/>
        <end position="104"/>
    </location>
</feature>
<evidence type="ECO:0000256" key="1">
    <source>
        <dbReference type="ARBA" id="ARBA00008987"/>
    </source>
</evidence>
<dbReference type="PANTHER" id="PTHR45663">
    <property type="entry name" value="GEO12009P1"/>
    <property type="match status" value="1"/>
</dbReference>
<dbReference type="PIRSF" id="PIRSF000077">
    <property type="entry name" value="Thioredoxin"/>
    <property type="match status" value="1"/>
</dbReference>
<protein>
    <recommendedName>
        <fullName evidence="6">Thioredoxin</fullName>
    </recommendedName>
</protein>
<dbReference type="Pfam" id="PF00085">
    <property type="entry name" value="Thioredoxin"/>
    <property type="match status" value="1"/>
</dbReference>
<evidence type="ECO:0000256" key="6">
    <source>
        <dbReference type="PIRNR" id="PIRNR000077"/>
    </source>
</evidence>
<dbReference type="Gene3D" id="3.40.30.10">
    <property type="entry name" value="Glutaredoxin"/>
    <property type="match status" value="1"/>
</dbReference>
<evidence type="ECO:0000256" key="3">
    <source>
        <dbReference type="ARBA" id="ARBA00022982"/>
    </source>
</evidence>
<dbReference type="EMBL" id="CP148067">
    <property type="protein sequence ID" value="WXL29156.1"/>
    <property type="molecule type" value="Genomic_DNA"/>
</dbReference>
<keyword evidence="3" id="KW-0249">Electron transport</keyword>
<evidence type="ECO:0000313" key="8">
    <source>
        <dbReference type="EMBL" id="WXL29156.1"/>
    </source>
</evidence>